<evidence type="ECO:0000256" key="1">
    <source>
        <dbReference type="ARBA" id="ARBA00004196"/>
    </source>
</evidence>
<sequence length="461" mass="52089">MSKTKWFKGFLLLLVMSIALFGCSNGQSSSGSSNSDSSDSGSKGPITLTVNLWAQPHEEEIYKTIIDEFEEEYPHVTVDFVVTPGDDYSTRLQTLMAGNRTPDIFYLGAGDANFYVDTGRVLDITEMVEASEVFDIDAIWESGISRYTIDDRIYAMPKDVGPFAYAYNKELFDAAGVEYPDSHNPYDWNEFTEVAKQLTIDKNGNNAAHPDFDARNVEQFGAGFWWIEPAVYSNGAHWLNEDATEITIDTPEFIEALQYVADLRLVHGVVPSQEQEQSSNSYSRWLNGGVAMFPMGPWDQAAFWELDFDYDLQHWPKSPRTGESITWLGSLGFAVSADTKHPEEAFALASYLAIDEDAQRNLMERGATIPNIIEMAEEEYLNADFKPESKHVFLDIIKGQSQPLPAELTYDGEWYDYFLQTVVDVWEGRKTAEQYVQEVKPKLQELLDESNAKAERARANN</sequence>
<dbReference type="Pfam" id="PF01547">
    <property type="entry name" value="SBP_bac_1"/>
    <property type="match status" value="1"/>
</dbReference>
<dbReference type="Proteomes" id="UP000018896">
    <property type="component" value="Unassembled WGS sequence"/>
</dbReference>
<dbReference type="PROSITE" id="PS51257">
    <property type="entry name" value="PROKAR_LIPOPROTEIN"/>
    <property type="match status" value="1"/>
</dbReference>
<evidence type="ECO:0000313" key="6">
    <source>
        <dbReference type="EMBL" id="GAE33951.1"/>
    </source>
</evidence>
<dbReference type="InterPro" id="IPR050490">
    <property type="entry name" value="Bact_solute-bd_prot1"/>
</dbReference>
<reference evidence="6 7" key="1">
    <citation type="journal article" date="2014" name="Genome Announc.">
        <title>Draft Genome Sequences of Three Alkaliphilic Bacillus Strains, Bacillus wakoensis JCM 9140T, Bacillus akibai JCM 9157T, and Bacillus hemicellulosilyticus JCM 9152T.</title>
        <authorList>
            <person name="Yuki M."/>
            <person name="Oshima K."/>
            <person name="Suda W."/>
            <person name="Oshida Y."/>
            <person name="Kitamura K."/>
            <person name="Iida T."/>
            <person name="Hattori M."/>
            <person name="Ohkuma M."/>
        </authorList>
    </citation>
    <scope>NUCLEOTIDE SEQUENCE [LARGE SCALE GENOMIC DNA]</scope>
    <source>
        <strain evidence="6 7">JCM 9157</strain>
    </source>
</reference>
<organism evidence="6 7">
    <name type="scientific">Halalkalibacter akibai (strain ATCC 43226 / DSM 21942 / CIP 109018 / JCM 9157 / 1139)</name>
    <name type="common">Bacillus akibai</name>
    <dbReference type="NCBI Taxonomy" id="1236973"/>
    <lineage>
        <taxon>Bacteria</taxon>
        <taxon>Bacillati</taxon>
        <taxon>Bacillota</taxon>
        <taxon>Bacilli</taxon>
        <taxon>Bacillales</taxon>
        <taxon>Bacillaceae</taxon>
        <taxon>Halalkalibacter</taxon>
    </lineage>
</organism>
<dbReference type="PANTHER" id="PTHR43649:SF31">
    <property type="entry name" value="SN-GLYCEROL-3-PHOSPHATE-BINDING PERIPLASMIC PROTEIN UGPB"/>
    <property type="match status" value="1"/>
</dbReference>
<proteinExistence type="inferred from homology"/>
<keyword evidence="3" id="KW-0813">Transport</keyword>
<dbReference type="GO" id="GO:0030313">
    <property type="term" value="C:cell envelope"/>
    <property type="evidence" value="ECO:0007669"/>
    <property type="project" value="UniProtKB-SubCell"/>
</dbReference>
<dbReference type="OrthoDB" id="9782846at2"/>
<feature type="signal peptide" evidence="5">
    <location>
        <begin position="1"/>
        <end position="21"/>
    </location>
</feature>
<evidence type="ECO:0000256" key="2">
    <source>
        <dbReference type="ARBA" id="ARBA00008520"/>
    </source>
</evidence>
<dbReference type="SUPFAM" id="SSF53850">
    <property type="entry name" value="Periplasmic binding protein-like II"/>
    <property type="match status" value="1"/>
</dbReference>
<name>W4QPG7_HALA3</name>
<feature type="chain" id="PRO_5039008729" evidence="5">
    <location>
        <begin position="22"/>
        <end position="461"/>
    </location>
</feature>
<keyword evidence="4 5" id="KW-0732">Signal</keyword>
<dbReference type="EMBL" id="BAUV01000005">
    <property type="protein sequence ID" value="GAE33951.1"/>
    <property type="molecule type" value="Genomic_DNA"/>
</dbReference>
<dbReference type="Gene3D" id="3.40.190.10">
    <property type="entry name" value="Periplasmic binding protein-like II"/>
    <property type="match status" value="1"/>
</dbReference>
<dbReference type="STRING" id="1236973.JCM9157_979"/>
<comment type="subcellular location">
    <subcellularLocation>
        <location evidence="1">Cell envelope</location>
    </subcellularLocation>
</comment>
<evidence type="ECO:0000256" key="5">
    <source>
        <dbReference type="SAM" id="SignalP"/>
    </source>
</evidence>
<dbReference type="InterPro" id="IPR006059">
    <property type="entry name" value="SBP"/>
</dbReference>
<comment type="caution">
    <text evidence="6">The sequence shown here is derived from an EMBL/GenBank/DDBJ whole genome shotgun (WGS) entry which is preliminary data.</text>
</comment>
<protein>
    <submittedName>
        <fullName evidence="6">N-acetyl-D-glucosamine ABC transport system</fullName>
    </submittedName>
</protein>
<dbReference type="RefSeq" id="WP_035662653.1">
    <property type="nucleotide sequence ID" value="NZ_BAUV01000005.1"/>
</dbReference>
<keyword evidence="7" id="KW-1185">Reference proteome</keyword>
<evidence type="ECO:0000256" key="3">
    <source>
        <dbReference type="ARBA" id="ARBA00022448"/>
    </source>
</evidence>
<dbReference type="CDD" id="cd13585">
    <property type="entry name" value="PBP2_TMBP_like"/>
    <property type="match status" value="1"/>
</dbReference>
<evidence type="ECO:0000256" key="4">
    <source>
        <dbReference type="ARBA" id="ARBA00022729"/>
    </source>
</evidence>
<dbReference type="PANTHER" id="PTHR43649">
    <property type="entry name" value="ARABINOSE-BINDING PROTEIN-RELATED"/>
    <property type="match status" value="1"/>
</dbReference>
<gene>
    <name evidence="6" type="ORF">JCM9157_979</name>
</gene>
<evidence type="ECO:0000313" key="7">
    <source>
        <dbReference type="Proteomes" id="UP000018896"/>
    </source>
</evidence>
<dbReference type="AlphaFoldDB" id="W4QPG7"/>
<dbReference type="eggNOG" id="COG1653">
    <property type="taxonomic scope" value="Bacteria"/>
</dbReference>
<comment type="similarity">
    <text evidence="2">Belongs to the bacterial solute-binding protein 1 family.</text>
</comment>
<accession>W4QPG7</accession>